<sequence length="97" mass="11130">MEMDRGQEKDGSKLVDGISNQDLQEELQYFLENRLDGLLAEAEKLRAVKGSRPPRNRQFRAKTPHPDKDQRNLPFLWPLPDCPGEDIQLSKVSGEEL</sequence>
<name>S3W6I3_9LEPT</name>
<comment type="caution">
    <text evidence="2">The sequence shown here is derived from an EMBL/GenBank/DDBJ whole genome shotgun (WGS) entry which is preliminary data.</text>
</comment>
<dbReference type="RefSeq" id="WP_016547878.1">
    <property type="nucleotide sequence ID" value="NZ_AKWZ02000002.1"/>
</dbReference>
<keyword evidence="3" id="KW-1185">Reference proteome</keyword>
<dbReference type="AlphaFoldDB" id="S3W6I3"/>
<evidence type="ECO:0000313" key="3">
    <source>
        <dbReference type="Proteomes" id="UP000014540"/>
    </source>
</evidence>
<gene>
    <name evidence="2" type="ORF">LEP1GSC058_0740</name>
</gene>
<organism evidence="2 3">
    <name type="scientific">Leptospira fainei serovar Hurstbridge str. BUT 6</name>
    <dbReference type="NCBI Taxonomy" id="1193011"/>
    <lineage>
        <taxon>Bacteria</taxon>
        <taxon>Pseudomonadati</taxon>
        <taxon>Spirochaetota</taxon>
        <taxon>Spirochaetia</taxon>
        <taxon>Leptospirales</taxon>
        <taxon>Leptospiraceae</taxon>
        <taxon>Leptospira</taxon>
    </lineage>
</organism>
<proteinExistence type="predicted"/>
<dbReference type="STRING" id="1193011.LEP1GSC058_0740"/>
<evidence type="ECO:0000256" key="1">
    <source>
        <dbReference type="SAM" id="MobiDB-lite"/>
    </source>
</evidence>
<dbReference type="EMBL" id="AKWZ02000002">
    <property type="protein sequence ID" value="EPG75757.1"/>
    <property type="molecule type" value="Genomic_DNA"/>
</dbReference>
<accession>S3W6I3</accession>
<feature type="compositionally biased region" description="Basic residues" evidence="1">
    <location>
        <begin position="47"/>
        <end position="63"/>
    </location>
</feature>
<feature type="region of interest" description="Disordered" evidence="1">
    <location>
        <begin position="46"/>
        <end position="75"/>
    </location>
</feature>
<dbReference type="Proteomes" id="UP000014540">
    <property type="component" value="Unassembled WGS sequence"/>
</dbReference>
<protein>
    <submittedName>
        <fullName evidence="2">Uncharacterized protein</fullName>
    </submittedName>
</protein>
<evidence type="ECO:0000313" key="2">
    <source>
        <dbReference type="EMBL" id="EPG75757.1"/>
    </source>
</evidence>
<reference evidence="2" key="1">
    <citation type="submission" date="2013-04" db="EMBL/GenBank/DDBJ databases">
        <authorList>
            <person name="Harkins D.M."/>
            <person name="Durkin A.S."/>
            <person name="Selengut J.D."/>
            <person name="Sanka R."/>
            <person name="DePew J."/>
            <person name="Purushe J."/>
            <person name="Ahmed A."/>
            <person name="van der Linden H."/>
            <person name="Goris M.G.A."/>
            <person name="Hartskeerl R.A."/>
            <person name="Vinetz J.M."/>
            <person name="Sutton G.G."/>
            <person name="Nelson W.C."/>
            <person name="Fouts D.E."/>
        </authorList>
    </citation>
    <scope>NUCLEOTIDE SEQUENCE [LARGE SCALE GENOMIC DNA]</scope>
    <source>
        <strain evidence="2">BUT 6</strain>
    </source>
</reference>